<feature type="compositionally biased region" description="Basic and acidic residues" evidence="6">
    <location>
        <begin position="1177"/>
        <end position="1200"/>
    </location>
</feature>
<feature type="compositionally biased region" description="Acidic residues" evidence="6">
    <location>
        <begin position="232"/>
        <end position="269"/>
    </location>
</feature>
<evidence type="ECO:0000313" key="9">
    <source>
        <dbReference type="Proteomes" id="UP001108240"/>
    </source>
</evidence>
<feature type="region of interest" description="Disordered" evidence="6">
    <location>
        <begin position="1"/>
        <end position="130"/>
    </location>
</feature>
<keyword evidence="3" id="KW-0067">ATP-binding</keyword>
<dbReference type="SUPFAM" id="SSF52540">
    <property type="entry name" value="P-loop containing nucleoside triphosphate hydrolases"/>
    <property type="match status" value="2"/>
</dbReference>
<protein>
    <submittedName>
        <fullName evidence="8">ATPase family AAA domain containing 2B</fullName>
    </submittedName>
</protein>
<feature type="domain" description="Bromo" evidence="7">
    <location>
        <begin position="969"/>
        <end position="1032"/>
    </location>
</feature>
<feature type="region of interest" description="Disordered" evidence="6">
    <location>
        <begin position="209"/>
        <end position="349"/>
    </location>
</feature>
<dbReference type="InterPro" id="IPR036427">
    <property type="entry name" value="Bromodomain-like_sf"/>
</dbReference>
<dbReference type="Gene3D" id="1.10.8.60">
    <property type="match status" value="1"/>
</dbReference>
<organism evidence="8 9">
    <name type="scientific">Cyprinus carpio carpio</name>
    <dbReference type="NCBI Taxonomy" id="630221"/>
    <lineage>
        <taxon>Eukaryota</taxon>
        <taxon>Metazoa</taxon>
        <taxon>Chordata</taxon>
        <taxon>Craniata</taxon>
        <taxon>Vertebrata</taxon>
        <taxon>Euteleostomi</taxon>
        <taxon>Actinopterygii</taxon>
        <taxon>Neopterygii</taxon>
        <taxon>Teleostei</taxon>
        <taxon>Ostariophysi</taxon>
        <taxon>Cypriniformes</taxon>
        <taxon>Cyprinidae</taxon>
        <taxon>Cyprininae</taxon>
        <taxon>Cyprinus</taxon>
    </lineage>
</organism>
<sequence>MVNTRKSSEHKPIGPFISGRTRSSQRNNPNLDEHNSRVRKRETPAAYSLRQPKEPSSDVNSSSPRLSPPPKRTRRQTPPSSTDTSPSPQSKGQRGSWTMSKHCTRLSTGALQNGHSRMSLRGDSTSDGAHARMNGHVELKRSRRVRKSQFEHLNQSLLFDQLVNSTAEAVLQEMDNISSIRQSREVERLRMWTDTELENMDMYSRVKRRKSLRRNTYGMQAHHKVMSKSKDPEEEEATEESHEEGEEDEDVEADDDEDDEGDEAEEAGEENDRPYNLRQRKTVQRYEAPPIEPVNRKQSKGSLFDTHRSPARRSHIRIKKHAIHSSESTSSSDEERFERRKSKSMSRARNRCLPMNLRAEDLASGVLRDRVKVGASLADVDPMNLDTSVKFDSVGGLTHHIQSLKEMVVFPLLYPEVFEKFKIQPPRGCLFYGPPGTGKTLVARALANECSQGDRKVSFFMRKGADCLSKWVGESERQLRLLFDQAYLMRPSIIFFDEIDGLAPVRSSRQDQIHSSIVSTLLALMDGLDSRGEIVVIGATNRLDSIDPALRRPGRFDREFLFNLPDKKARKHILEIHTRDWSPKLAEPFIDELAEKCVGYCGADIKALCTEAALAALRRRYPQIYSSSQRFQLDVGSIVLGPQDFSRALRSVVPAGQRALAPPGQALSCVLKPLLEHTLAQTLACLMRVFPHAELLHREHTHDTDNHLLVEDSYSEDEESLGAPSIYETQSGSPKKAASCTTHKPFLHFTMSAYQQPTSYRPRLLLTGPQGAGQSTHLAPAVLHHLEKFTVHRLDLPTLYSVSAKTPEESCAQVFREARRCVPSIIYMPHISDWWEAISETVKSSFLTLLQDAPSFTPLLILATAETNYQQLPDELKCIFSHSYGEVVCLSMPGEEARRKFFSDLILVQAAKAPPRRRKTVCALEVLTLAEDPGPRQLSPEEQRRLEEQEENTLRELRLFLRDVTKRLATDKRFQIFSKPVDIEEVSDYLEVIRQPMDLSSIMMKIDTHKYLAAKDFLVDIDLICSNALEYNPDKDPGDNIKRKLRRRPIWGRGIIRKKKSYKKEEAEEDDELEEEEGADDSAAMVQGDACLTQDESSCDAMELHPDKQPLQANGHILSTEEENSSEPTATQDPQGEKEPIKAPSEEASSSKEAETVPTPQECVNGNESMDSLYSEALDKETELDSIKKDALEVEHKEPSAPECNAKENATAAEGMVSDGDHETEGSSKGKQKPNESAVGLEETVELPPPPALVVDHQRLKALLEKVVMKSDGFSVDHLERVYSVLSQCIYQHRRDYDKTCLIEAMEKLNILKHSCDE</sequence>
<dbReference type="GO" id="GO:0006334">
    <property type="term" value="P:nucleosome assembly"/>
    <property type="evidence" value="ECO:0007669"/>
    <property type="project" value="TreeGrafter"/>
</dbReference>
<dbReference type="GeneTree" id="ENSGT00550000074694"/>
<feature type="compositionally biased region" description="Basic residues" evidence="6">
    <location>
        <begin position="339"/>
        <end position="349"/>
    </location>
</feature>
<feature type="compositionally biased region" description="Polar residues" evidence="6">
    <location>
        <begin position="1158"/>
        <end position="1172"/>
    </location>
</feature>
<feature type="compositionally biased region" description="Polar residues" evidence="6">
    <location>
        <begin position="20"/>
        <end position="30"/>
    </location>
</feature>
<feature type="compositionally biased region" description="Basic residues" evidence="6">
    <location>
        <begin position="309"/>
        <end position="323"/>
    </location>
</feature>
<dbReference type="FunFam" id="1.10.8.60:FF:000016">
    <property type="entry name" value="ATPase family AAA domain-containing protein 2B"/>
    <property type="match status" value="1"/>
</dbReference>
<dbReference type="SMART" id="SM00382">
    <property type="entry name" value="AAA"/>
    <property type="match status" value="1"/>
</dbReference>
<dbReference type="PRINTS" id="PR00503">
    <property type="entry name" value="BROMODOMAIN"/>
</dbReference>
<dbReference type="InterPro" id="IPR003960">
    <property type="entry name" value="ATPase_AAA_CS"/>
</dbReference>
<dbReference type="GO" id="GO:0005524">
    <property type="term" value="F:ATP binding"/>
    <property type="evidence" value="ECO:0007669"/>
    <property type="project" value="UniProtKB-KW"/>
</dbReference>
<dbReference type="Ensembl" id="ENSCCRT00000136555.1">
    <property type="protein sequence ID" value="ENSCCRP00000157379.1"/>
    <property type="gene ID" value="ENSCCRG00000080764.1"/>
</dbReference>
<reference evidence="8" key="2">
    <citation type="submission" date="2025-09" db="UniProtKB">
        <authorList>
            <consortium name="Ensembl"/>
        </authorList>
    </citation>
    <scope>IDENTIFICATION</scope>
</reference>
<evidence type="ECO:0000313" key="8">
    <source>
        <dbReference type="Ensembl" id="ENSCCRP00000157379.1"/>
    </source>
</evidence>
<dbReference type="PROSITE" id="PS50014">
    <property type="entry name" value="BROMODOMAIN_2"/>
    <property type="match status" value="1"/>
</dbReference>
<dbReference type="SUPFAM" id="SSF47370">
    <property type="entry name" value="Bromodomain"/>
    <property type="match status" value="1"/>
</dbReference>
<dbReference type="FunFam" id="3.40.50.300:FF:000699">
    <property type="entry name" value="ATPase family AAA domain-containing protein 2B"/>
    <property type="match status" value="1"/>
</dbReference>
<evidence type="ECO:0000256" key="6">
    <source>
        <dbReference type="SAM" id="MobiDB-lite"/>
    </source>
</evidence>
<dbReference type="PANTHER" id="PTHR23069:SF5">
    <property type="entry name" value="ATPASE FAMILY AAA DOMAIN-CONTAINING PROTEIN 2B"/>
    <property type="match status" value="1"/>
</dbReference>
<dbReference type="InterPro" id="IPR041569">
    <property type="entry name" value="AAA_lid_3"/>
</dbReference>
<dbReference type="GO" id="GO:0005634">
    <property type="term" value="C:nucleus"/>
    <property type="evidence" value="ECO:0007669"/>
    <property type="project" value="TreeGrafter"/>
</dbReference>
<dbReference type="GO" id="GO:0003682">
    <property type="term" value="F:chromatin binding"/>
    <property type="evidence" value="ECO:0007669"/>
    <property type="project" value="TreeGrafter"/>
</dbReference>
<dbReference type="InterPro" id="IPR001487">
    <property type="entry name" value="Bromodomain"/>
</dbReference>
<dbReference type="CDD" id="cd19517">
    <property type="entry name" value="RecA-like_Yta7-like"/>
    <property type="match status" value="1"/>
</dbReference>
<feature type="region of interest" description="Disordered" evidence="6">
    <location>
        <begin position="1061"/>
        <end position="1084"/>
    </location>
</feature>
<feature type="compositionally biased region" description="Low complexity" evidence="6">
    <location>
        <begin position="76"/>
        <end position="91"/>
    </location>
</feature>
<dbReference type="InterPro" id="IPR003593">
    <property type="entry name" value="AAA+_ATPase"/>
</dbReference>
<dbReference type="Gene3D" id="1.20.920.10">
    <property type="entry name" value="Bromodomain-like"/>
    <property type="match status" value="1"/>
</dbReference>
<dbReference type="GO" id="GO:0045815">
    <property type="term" value="P:transcription initiation-coupled chromatin remodeling"/>
    <property type="evidence" value="ECO:0007669"/>
    <property type="project" value="TreeGrafter"/>
</dbReference>
<dbReference type="GO" id="GO:0042393">
    <property type="term" value="F:histone binding"/>
    <property type="evidence" value="ECO:0007669"/>
    <property type="project" value="TreeGrafter"/>
</dbReference>
<evidence type="ECO:0000256" key="5">
    <source>
        <dbReference type="PROSITE-ProRule" id="PRU00035"/>
    </source>
</evidence>
<evidence type="ECO:0000256" key="4">
    <source>
        <dbReference type="ARBA" id="ARBA00023117"/>
    </source>
</evidence>
<dbReference type="Gene3D" id="3.40.50.300">
    <property type="entry name" value="P-loop containing nucleotide triphosphate hydrolases"/>
    <property type="match status" value="2"/>
</dbReference>
<evidence type="ECO:0000256" key="1">
    <source>
        <dbReference type="ARBA" id="ARBA00006914"/>
    </source>
</evidence>
<accession>A0A9J8BHM6</accession>
<keyword evidence="4 5" id="KW-0103">Bromodomain</keyword>
<proteinExistence type="inferred from homology"/>
<dbReference type="Pfam" id="PF17862">
    <property type="entry name" value="AAA_lid_3"/>
    <property type="match status" value="1"/>
</dbReference>
<feature type="compositionally biased region" description="Polar residues" evidence="6">
    <location>
        <begin position="92"/>
        <end position="127"/>
    </location>
</feature>
<dbReference type="Proteomes" id="UP001108240">
    <property type="component" value="Unplaced"/>
</dbReference>
<dbReference type="Pfam" id="PF00004">
    <property type="entry name" value="AAA"/>
    <property type="match status" value="2"/>
</dbReference>
<dbReference type="InterPro" id="IPR045199">
    <property type="entry name" value="ATAD2-like"/>
</dbReference>
<feature type="region of interest" description="Disordered" evidence="6">
    <location>
        <begin position="1113"/>
        <end position="1239"/>
    </location>
</feature>
<dbReference type="GO" id="GO:0006337">
    <property type="term" value="P:nucleosome disassembly"/>
    <property type="evidence" value="ECO:0007669"/>
    <property type="project" value="TreeGrafter"/>
</dbReference>
<dbReference type="InterPro" id="IPR027417">
    <property type="entry name" value="P-loop_NTPase"/>
</dbReference>
<dbReference type="InterPro" id="IPR018359">
    <property type="entry name" value="Bromodomain_CS"/>
</dbReference>
<feature type="compositionally biased region" description="Acidic residues" evidence="6">
    <location>
        <begin position="1067"/>
        <end position="1080"/>
    </location>
</feature>
<dbReference type="PANTHER" id="PTHR23069">
    <property type="entry name" value="AAA DOMAIN-CONTAINING"/>
    <property type="match status" value="1"/>
</dbReference>
<comment type="similarity">
    <text evidence="1">Belongs to the AAA ATPase family.</text>
</comment>
<keyword evidence="9" id="KW-1185">Reference proteome</keyword>
<feature type="compositionally biased region" description="Basic and acidic residues" evidence="6">
    <location>
        <begin position="1219"/>
        <end position="1228"/>
    </location>
</feature>
<name>A0A9J8BHM6_CYPCA</name>
<reference evidence="8" key="1">
    <citation type="submission" date="2025-08" db="UniProtKB">
        <authorList>
            <consortium name="Ensembl"/>
        </authorList>
    </citation>
    <scope>IDENTIFICATION</scope>
</reference>
<feature type="compositionally biased region" description="Basic and acidic residues" evidence="6">
    <location>
        <begin position="1"/>
        <end position="12"/>
    </location>
</feature>
<evidence type="ECO:0000259" key="7">
    <source>
        <dbReference type="PROSITE" id="PS50014"/>
    </source>
</evidence>
<dbReference type="Pfam" id="PF00439">
    <property type="entry name" value="Bromodomain"/>
    <property type="match status" value="1"/>
</dbReference>
<dbReference type="SMART" id="SM00297">
    <property type="entry name" value="BROMO"/>
    <property type="match status" value="1"/>
</dbReference>
<evidence type="ECO:0000256" key="3">
    <source>
        <dbReference type="ARBA" id="ARBA00022840"/>
    </source>
</evidence>
<dbReference type="GO" id="GO:0016887">
    <property type="term" value="F:ATP hydrolysis activity"/>
    <property type="evidence" value="ECO:0007669"/>
    <property type="project" value="InterPro"/>
</dbReference>
<feature type="compositionally biased region" description="Basic and acidic residues" evidence="6">
    <location>
        <begin position="1135"/>
        <end position="1155"/>
    </location>
</feature>
<keyword evidence="2" id="KW-0547">Nucleotide-binding</keyword>
<dbReference type="PROSITE" id="PS00674">
    <property type="entry name" value="AAA"/>
    <property type="match status" value="1"/>
</dbReference>
<evidence type="ECO:0000256" key="2">
    <source>
        <dbReference type="ARBA" id="ARBA00022741"/>
    </source>
</evidence>
<dbReference type="InterPro" id="IPR003959">
    <property type="entry name" value="ATPase_AAA_core"/>
</dbReference>
<dbReference type="PROSITE" id="PS00633">
    <property type="entry name" value="BROMODOMAIN_1"/>
    <property type="match status" value="1"/>
</dbReference>
<dbReference type="FunFam" id="3.40.50.300:FF:000061">
    <property type="entry name" value="ATPase family, AAA domain-containing 2"/>
    <property type="match status" value="1"/>
</dbReference>